<feature type="compositionally biased region" description="Acidic residues" evidence="1">
    <location>
        <begin position="197"/>
        <end position="206"/>
    </location>
</feature>
<dbReference type="Pfam" id="PF18758">
    <property type="entry name" value="KDZ"/>
    <property type="match status" value="1"/>
</dbReference>
<reference evidence="4" key="2">
    <citation type="submission" date="2015-01" db="EMBL/GenBank/DDBJ databases">
        <title>Evolutionary Origins and Diversification of the Mycorrhizal Mutualists.</title>
        <authorList>
            <consortium name="DOE Joint Genome Institute"/>
            <consortium name="Mycorrhizal Genomics Consortium"/>
            <person name="Kohler A."/>
            <person name="Kuo A."/>
            <person name="Nagy L.G."/>
            <person name="Floudas D."/>
            <person name="Copeland A."/>
            <person name="Barry K.W."/>
            <person name="Cichocki N."/>
            <person name="Veneault-Fourrey C."/>
            <person name="LaButti K."/>
            <person name="Lindquist E.A."/>
            <person name="Lipzen A."/>
            <person name="Lundell T."/>
            <person name="Morin E."/>
            <person name="Murat C."/>
            <person name="Riley R."/>
            <person name="Ohm R."/>
            <person name="Sun H."/>
            <person name="Tunlid A."/>
            <person name="Henrissat B."/>
            <person name="Grigoriev I.V."/>
            <person name="Hibbett D.S."/>
            <person name="Martin F."/>
        </authorList>
    </citation>
    <scope>NUCLEOTIDE SEQUENCE [LARGE SCALE GENOMIC DNA]</scope>
    <source>
        <strain evidence="4">ATCC 200175</strain>
    </source>
</reference>
<reference evidence="3 4" key="1">
    <citation type="submission" date="2014-06" db="EMBL/GenBank/DDBJ databases">
        <authorList>
            <consortium name="DOE Joint Genome Institute"/>
            <person name="Kuo A."/>
            <person name="Kohler A."/>
            <person name="Nagy L.G."/>
            <person name="Floudas D."/>
            <person name="Copeland A."/>
            <person name="Barry K.W."/>
            <person name="Cichocki N."/>
            <person name="Veneault-Fourrey C."/>
            <person name="LaButti K."/>
            <person name="Lindquist E.A."/>
            <person name="Lipzen A."/>
            <person name="Lundell T."/>
            <person name="Morin E."/>
            <person name="Murat C."/>
            <person name="Sun H."/>
            <person name="Tunlid A."/>
            <person name="Henrissat B."/>
            <person name="Grigoriev I.V."/>
            <person name="Hibbett D.S."/>
            <person name="Martin F."/>
            <person name="Nordberg H.P."/>
            <person name="Cantor M.N."/>
            <person name="Hua S.X."/>
        </authorList>
    </citation>
    <scope>NUCLEOTIDE SEQUENCE [LARGE SCALE GENOMIC DNA]</scope>
    <source>
        <strain evidence="3 4">ATCC 200175</strain>
    </source>
</reference>
<protein>
    <submittedName>
        <fullName evidence="3">Uncharacterized protein</fullName>
    </submittedName>
</protein>
<dbReference type="InterPro" id="IPR040521">
    <property type="entry name" value="KDZ"/>
</dbReference>
<accession>A0A0C9SMS0</accession>
<gene>
    <name evidence="3" type="ORF">PAXINDRAFT_20144</name>
</gene>
<evidence type="ECO:0000313" key="4">
    <source>
        <dbReference type="Proteomes" id="UP000053647"/>
    </source>
</evidence>
<feature type="signal peptide" evidence="2">
    <location>
        <begin position="1"/>
        <end position="16"/>
    </location>
</feature>
<proteinExistence type="predicted"/>
<keyword evidence="2" id="KW-0732">Signal</keyword>
<evidence type="ECO:0000256" key="2">
    <source>
        <dbReference type="SAM" id="SignalP"/>
    </source>
</evidence>
<dbReference type="AlphaFoldDB" id="A0A0C9SMS0"/>
<dbReference type="OrthoDB" id="2689725at2759"/>
<keyword evidence="4" id="KW-1185">Reference proteome</keyword>
<dbReference type="Proteomes" id="UP000053647">
    <property type="component" value="Unassembled WGS sequence"/>
</dbReference>
<evidence type="ECO:0000313" key="3">
    <source>
        <dbReference type="EMBL" id="KIJ06659.1"/>
    </source>
</evidence>
<dbReference type="PANTHER" id="PTHR33096">
    <property type="entry name" value="CXC2 DOMAIN-CONTAINING PROTEIN"/>
    <property type="match status" value="1"/>
</dbReference>
<dbReference type="HOGENOM" id="CLU_013084_3_1_1"/>
<organism evidence="3 4">
    <name type="scientific">Paxillus involutus ATCC 200175</name>
    <dbReference type="NCBI Taxonomy" id="664439"/>
    <lineage>
        <taxon>Eukaryota</taxon>
        <taxon>Fungi</taxon>
        <taxon>Dikarya</taxon>
        <taxon>Basidiomycota</taxon>
        <taxon>Agaricomycotina</taxon>
        <taxon>Agaricomycetes</taxon>
        <taxon>Agaricomycetidae</taxon>
        <taxon>Boletales</taxon>
        <taxon>Paxilineae</taxon>
        <taxon>Paxillaceae</taxon>
        <taxon>Paxillus</taxon>
    </lineage>
</organism>
<evidence type="ECO:0000256" key="1">
    <source>
        <dbReference type="SAM" id="MobiDB-lite"/>
    </source>
</evidence>
<feature type="region of interest" description="Disordered" evidence="1">
    <location>
        <begin position="190"/>
        <end position="211"/>
    </location>
</feature>
<name>A0A0C9SMS0_PAXIN</name>
<dbReference type="EMBL" id="KN820220">
    <property type="protein sequence ID" value="KIJ06659.1"/>
    <property type="molecule type" value="Genomic_DNA"/>
</dbReference>
<dbReference type="PANTHER" id="PTHR33096:SF1">
    <property type="entry name" value="CXC1-LIKE CYSTEINE CLUSTER ASSOCIATED WITH KDZ TRANSPOSASES DOMAIN-CONTAINING PROTEIN"/>
    <property type="match status" value="1"/>
</dbReference>
<feature type="chain" id="PRO_5002213176" evidence="2">
    <location>
        <begin position="17"/>
        <end position="390"/>
    </location>
</feature>
<sequence length="390" mass="43570">MFHVSWASLLPSLVQEYLTWKASNGCLYPNQPPPGTTDFTFNIRAVNIFTLSMTATIPHTDDSLSPVLALVSARYLGNSPHNPSVAVSLKTLEHYRLLHVHKPSFSAEAFAKVICDSYMVEKQVNMALGCDTPNWQVLNACLPCTHKLDDEPFLKYSRIDTRQFTESNYLLPHTYVNMFATEIQSSMASRDDHVSDDSNEAGDDDTQAAHTLNPISKDCSKNWKAAASDEKKRMWAIFDETGIFVAACRHGLILWYTDMVKSGELAKYPLAIIAKVLDVIGEYTLGAYVIGCGFQSTVHSSSLGSDFAKKELKTTPLALKGPGSKTLGAYRHHLFLELFFKHWDEEKYVNLGTMLLNNYQQALHIIATEAITLEEAKTVLNIQHGNLEAW</sequence>